<accession>A0A6N8I374</accession>
<proteinExistence type="predicted"/>
<keyword evidence="3" id="KW-1185">Reference proteome</keyword>
<feature type="signal peptide" evidence="1">
    <location>
        <begin position="1"/>
        <end position="22"/>
    </location>
</feature>
<comment type="caution">
    <text evidence="2">The sequence shown here is derived from an EMBL/GenBank/DDBJ whole genome shotgun (WGS) entry which is preliminary data.</text>
</comment>
<protein>
    <recommendedName>
        <fullName evidence="4">Lipoprotein</fullName>
    </recommendedName>
</protein>
<dbReference type="OrthoDB" id="1819761at2"/>
<name>A0A6N8I374_9FIRM</name>
<reference evidence="2 3" key="1">
    <citation type="submission" date="2019-09" db="EMBL/GenBank/DDBJ databases">
        <title>Genome sequence of Clostridium sp. EA1.</title>
        <authorList>
            <person name="Poehlein A."/>
            <person name="Bengelsdorf F.R."/>
            <person name="Daniel R."/>
        </authorList>
    </citation>
    <scope>NUCLEOTIDE SEQUENCE [LARGE SCALE GENOMIC DNA]</scope>
    <source>
        <strain evidence="2 3">EA1</strain>
    </source>
</reference>
<dbReference type="RefSeq" id="WP_156991264.1">
    <property type="nucleotide sequence ID" value="NZ_VWXL01000100.1"/>
</dbReference>
<dbReference type="Proteomes" id="UP000469440">
    <property type="component" value="Unassembled WGS sequence"/>
</dbReference>
<evidence type="ECO:0000256" key="1">
    <source>
        <dbReference type="SAM" id="SignalP"/>
    </source>
</evidence>
<sequence>MKKFFTGVILTFVLLLVCAVNSQFTTARSESISSMPHSKTVQYSQEKLDRTGTLPQTLKKIEDESTCIVKGILQDDAKQKLQYFEVQQTGQKVPYMGITVSSLKITEVYRGNFTKGEIIPLAENYFTVDEGQSKTVRYDGNYLPSETGKEYLFFLADETKKKEWYGGNYTPVDNELGRYPVVTRNLMRAPSVDSMSNEELNLGKDDAANYKNIYKEVIAKYMR</sequence>
<dbReference type="AlphaFoldDB" id="A0A6N8I374"/>
<evidence type="ECO:0000313" key="2">
    <source>
        <dbReference type="EMBL" id="MVB12601.1"/>
    </source>
</evidence>
<keyword evidence="1" id="KW-0732">Signal</keyword>
<gene>
    <name evidence="2" type="ORF">CAFE_33420</name>
</gene>
<evidence type="ECO:0000313" key="3">
    <source>
        <dbReference type="Proteomes" id="UP000469440"/>
    </source>
</evidence>
<evidence type="ECO:0008006" key="4">
    <source>
        <dbReference type="Google" id="ProtNLM"/>
    </source>
</evidence>
<organism evidence="2 3">
    <name type="scientific">Caproicibacter fermentans</name>
    <dbReference type="NCBI Taxonomy" id="2576756"/>
    <lineage>
        <taxon>Bacteria</taxon>
        <taxon>Bacillati</taxon>
        <taxon>Bacillota</taxon>
        <taxon>Clostridia</taxon>
        <taxon>Eubacteriales</taxon>
        <taxon>Acutalibacteraceae</taxon>
        <taxon>Caproicibacter</taxon>
    </lineage>
</organism>
<dbReference type="EMBL" id="VWXL01000100">
    <property type="protein sequence ID" value="MVB12601.1"/>
    <property type="molecule type" value="Genomic_DNA"/>
</dbReference>
<feature type="chain" id="PRO_5039323542" description="Lipoprotein" evidence="1">
    <location>
        <begin position="23"/>
        <end position="223"/>
    </location>
</feature>